<dbReference type="Proteomes" id="UP001500880">
    <property type="component" value="Unassembled WGS sequence"/>
</dbReference>
<gene>
    <name evidence="2" type="ORF">GCM10008986_09950</name>
</gene>
<dbReference type="Pfam" id="PF00535">
    <property type="entry name" value="Glycos_transf_2"/>
    <property type="match status" value="1"/>
</dbReference>
<keyword evidence="3" id="KW-1185">Reference proteome</keyword>
<dbReference type="RefSeq" id="WP_343838304.1">
    <property type="nucleotide sequence ID" value="NZ_BAAADO010000002.1"/>
</dbReference>
<feature type="domain" description="Glycosyltransferase 2-like" evidence="1">
    <location>
        <begin position="8"/>
        <end position="125"/>
    </location>
</feature>
<dbReference type="InterPro" id="IPR001173">
    <property type="entry name" value="Glyco_trans_2-like"/>
</dbReference>
<reference evidence="2 3" key="1">
    <citation type="journal article" date="2019" name="Int. J. Syst. Evol. Microbiol.">
        <title>The Global Catalogue of Microorganisms (GCM) 10K type strain sequencing project: providing services to taxonomists for standard genome sequencing and annotation.</title>
        <authorList>
            <consortium name="The Broad Institute Genomics Platform"/>
            <consortium name="The Broad Institute Genome Sequencing Center for Infectious Disease"/>
            <person name="Wu L."/>
            <person name="Ma J."/>
        </authorList>
    </citation>
    <scope>NUCLEOTIDE SEQUENCE [LARGE SCALE GENOMIC DNA]</scope>
    <source>
        <strain evidence="2 3">JCM 12389</strain>
    </source>
</reference>
<dbReference type="InterPro" id="IPR029044">
    <property type="entry name" value="Nucleotide-diphossugar_trans"/>
</dbReference>
<evidence type="ECO:0000313" key="2">
    <source>
        <dbReference type="EMBL" id="GAA0486560.1"/>
    </source>
</evidence>
<proteinExistence type="predicted"/>
<dbReference type="EMBL" id="BAAADO010000002">
    <property type="protein sequence ID" value="GAA0486560.1"/>
    <property type="molecule type" value="Genomic_DNA"/>
</dbReference>
<dbReference type="SUPFAM" id="SSF53448">
    <property type="entry name" value="Nucleotide-diphospho-sugar transferases"/>
    <property type="match status" value="1"/>
</dbReference>
<dbReference type="Gene3D" id="3.90.550.10">
    <property type="entry name" value="Spore Coat Polysaccharide Biosynthesis Protein SpsA, Chain A"/>
    <property type="match status" value="1"/>
</dbReference>
<organism evidence="2 3">
    <name type="scientific">Salinibacillus aidingensis</name>
    <dbReference type="NCBI Taxonomy" id="237684"/>
    <lineage>
        <taxon>Bacteria</taxon>
        <taxon>Bacillati</taxon>
        <taxon>Bacillota</taxon>
        <taxon>Bacilli</taxon>
        <taxon>Bacillales</taxon>
        <taxon>Bacillaceae</taxon>
        <taxon>Salinibacillus</taxon>
    </lineage>
</organism>
<comment type="caution">
    <text evidence="2">The sequence shown here is derived from an EMBL/GenBank/DDBJ whole genome shotgun (WGS) entry which is preliminary data.</text>
</comment>
<accession>A0ABN1AZB4</accession>
<evidence type="ECO:0000259" key="1">
    <source>
        <dbReference type="Pfam" id="PF00535"/>
    </source>
</evidence>
<protein>
    <submittedName>
        <fullName evidence="2">Glycosyltransferase</fullName>
    </submittedName>
</protein>
<evidence type="ECO:0000313" key="3">
    <source>
        <dbReference type="Proteomes" id="UP001500880"/>
    </source>
</evidence>
<sequence>MNNSWAPIILFVYNRPENTLKTLEALKNNNLAQESELYIYSDGPKKHEDLKKVEEVRNIINDIKGFKSVYIYCYEENQGLANSVINGVTKVFKNYDKVIVLEDDLLTSKNFLTFINEALNFYKFDNDIWSISGYTPNLSFPDSYQSNIYVSPRASSWGWGTWKDRWKLIDWDIKDYHEFKNNGKSRRLFNYAGNDLSPMLDDQIKGIIDSWAIRWCYNQFKLNKLTVYPRQSFVVNIGFDNDATHGSIGKSKYQVNLAEEYEGNLERVKLDPEIINNFRKKYNLSFYNYIGRALKKIGIYKLIKTIMKKIRLI</sequence>
<name>A0ABN1AZB4_9BACI</name>